<evidence type="ECO:0000256" key="5">
    <source>
        <dbReference type="ARBA" id="ARBA00023172"/>
    </source>
</evidence>
<comment type="function">
    <text evidence="1 6">Required for the transposition of the insertion element.</text>
</comment>
<sequence>MTHDHSALLAQLDALTGADSASVFAELIRTGLQALIEAEATDKLGAGRYERTDKRITHRNGHRTKTVATTSGDVEVKIPKLRSGSFFPSLLERRRRIDKALYAVVMEAYVHGVSTRSVDDLVGALGVESGISKSEVSRICAGLDGEIARFRERTLTHTSFPYVFLDATFCKVRVGAHVVSQALVVATGVSIDGTREVLGTAVGDSESFEFWREFLTSLKARGLSGVHLVISDAHSGLKAAVMQQFAGSSWQRCRVHFMRNIRAAVSSKHVPPVMAAVKTIFAHTDPVEVAAQWDQVTDTFSGSFPKVAALMEAAKHDVLAFTAFPKAHWQKIWSNNPIERLNKEIKRRADVVEIFPNPAAFLRLATAVVIEQHDEWQVTRRYVSDVSMDELRAVIAAKEHATEPALSLTGSSETA</sequence>
<dbReference type="Proteomes" id="UP000005064">
    <property type="component" value="Unassembled WGS sequence"/>
</dbReference>
<dbReference type="PATRIC" id="fig|1114960.4.peg.3377"/>
<dbReference type="EMBL" id="AHBW01000049">
    <property type="protein sequence ID" value="EHK82242.1"/>
    <property type="molecule type" value="Genomic_DNA"/>
</dbReference>
<evidence type="ECO:0000256" key="4">
    <source>
        <dbReference type="ARBA" id="ARBA00023125"/>
    </source>
</evidence>
<evidence type="ECO:0000256" key="3">
    <source>
        <dbReference type="ARBA" id="ARBA00022578"/>
    </source>
</evidence>
<evidence type="ECO:0000256" key="2">
    <source>
        <dbReference type="ARBA" id="ARBA00010961"/>
    </source>
</evidence>
<organism evidence="7 8">
    <name type="scientific">Rhodococcus pyridinivorans AK37</name>
    <dbReference type="NCBI Taxonomy" id="1114960"/>
    <lineage>
        <taxon>Bacteria</taxon>
        <taxon>Bacillati</taxon>
        <taxon>Actinomycetota</taxon>
        <taxon>Actinomycetes</taxon>
        <taxon>Mycobacteriales</taxon>
        <taxon>Nocardiaceae</taxon>
        <taxon>Rhodococcus</taxon>
    </lineage>
</organism>
<comment type="caution">
    <text evidence="7">The sequence shown here is derived from an EMBL/GenBank/DDBJ whole genome shotgun (WGS) entry which is preliminary data.</text>
</comment>
<dbReference type="PANTHER" id="PTHR33217">
    <property type="entry name" value="TRANSPOSASE FOR INSERTION SEQUENCE ELEMENT IS1081"/>
    <property type="match status" value="1"/>
</dbReference>
<evidence type="ECO:0000313" key="7">
    <source>
        <dbReference type="EMBL" id="EHK82242.1"/>
    </source>
</evidence>
<dbReference type="RefSeq" id="WP_006553259.1">
    <property type="nucleotide sequence ID" value="NZ_AHBW01000049.1"/>
</dbReference>
<dbReference type="AlphaFoldDB" id="H0JUE4"/>
<keyword evidence="4 6" id="KW-0238">DNA-binding</keyword>
<dbReference type="PANTHER" id="PTHR33217:SF7">
    <property type="entry name" value="TRANSPOSASE FOR INSERTION SEQUENCE ELEMENT IS1081"/>
    <property type="match status" value="1"/>
</dbReference>
<keyword evidence="5 6" id="KW-0233">DNA recombination</keyword>
<dbReference type="Pfam" id="PF00872">
    <property type="entry name" value="Transposase_mut"/>
    <property type="match status" value="1"/>
</dbReference>
<accession>H0JUE4</accession>
<name>H0JUE4_9NOCA</name>
<protein>
    <recommendedName>
        <fullName evidence="6">Mutator family transposase</fullName>
    </recommendedName>
</protein>
<dbReference type="NCBIfam" id="NF033543">
    <property type="entry name" value="transpos_IS256"/>
    <property type="match status" value="1"/>
</dbReference>
<proteinExistence type="inferred from homology"/>
<dbReference type="InterPro" id="IPR001207">
    <property type="entry name" value="Transposase_mutator"/>
</dbReference>
<comment type="similarity">
    <text evidence="2 6">Belongs to the transposase mutator family.</text>
</comment>
<reference evidence="7 8" key="1">
    <citation type="submission" date="2011-12" db="EMBL/GenBank/DDBJ databases">
        <authorList>
            <person name="Kriszt B."/>
            <person name="Tancsics A."/>
            <person name="Cserhati M."/>
            <person name="Toth A."/>
            <person name="Nagy I."/>
            <person name="Horvath B."/>
            <person name="Tamura T."/>
            <person name="Kukolya J."/>
            <person name="Szoboszlay S."/>
        </authorList>
    </citation>
    <scope>NUCLEOTIDE SEQUENCE [LARGE SCALE GENOMIC DNA]</scope>
    <source>
        <strain evidence="7 8">AK37</strain>
    </source>
</reference>
<keyword evidence="6" id="KW-0814">Transposable element</keyword>
<dbReference type="GO" id="GO:0006313">
    <property type="term" value="P:DNA transposition"/>
    <property type="evidence" value="ECO:0007669"/>
    <property type="project" value="UniProtKB-UniRule"/>
</dbReference>
<dbReference type="GO" id="GO:0004803">
    <property type="term" value="F:transposase activity"/>
    <property type="evidence" value="ECO:0007669"/>
    <property type="project" value="UniProtKB-UniRule"/>
</dbReference>
<keyword evidence="3 6" id="KW-0815">Transposition</keyword>
<evidence type="ECO:0000256" key="6">
    <source>
        <dbReference type="RuleBase" id="RU365089"/>
    </source>
</evidence>
<evidence type="ECO:0000256" key="1">
    <source>
        <dbReference type="ARBA" id="ARBA00002190"/>
    </source>
</evidence>
<dbReference type="GO" id="GO:0003677">
    <property type="term" value="F:DNA binding"/>
    <property type="evidence" value="ECO:0007669"/>
    <property type="project" value="UniProtKB-UniRule"/>
</dbReference>
<evidence type="ECO:0000313" key="8">
    <source>
        <dbReference type="Proteomes" id="UP000005064"/>
    </source>
</evidence>
<gene>
    <name evidence="7" type="ORF">AK37_16590</name>
</gene>